<organism evidence="1 2">
    <name type="scientific">Hyalomma asiaticum</name>
    <name type="common">Tick</name>
    <dbReference type="NCBI Taxonomy" id="266040"/>
    <lineage>
        <taxon>Eukaryota</taxon>
        <taxon>Metazoa</taxon>
        <taxon>Ecdysozoa</taxon>
        <taxon>Arthropoda</taxon>
        <taxon>Chelicerata</taxon>
        <taxon>Arachnida</taxon>
        <taxon>Acari</taxon>
        <taxon>Parasitiformes</taxon>
        <taxon>Ixodida</taxon>
        <taxon>Ixodoidea</taxon>
        <taxon>Ixodidae</taxon>
        <taxon>Hyalomminae</taxon>
        <taxon>Hyalomma</taxon>
    </lineage>
</organism>
<evidence type="ECO:0000313" key="2">
    <source>
        <dbReference type="Proteomes" id="UP000821845"/>
    </source>
</evidence>
<reference evidence="1" key="1">
    <citation type="submission" date="2020-05" db="EMBL/GenBank/DDBJ databases">
        <title>Large-scale comparative analyses of tick genomes elucidate their genetic diversity and vector capacities.</title>
        <authorList>
            <person name="Jia N."/>
            <person name="Wang J."/>
            <person name="Shi W."/>
            <person name="Du L."/>
            <person name="Sun Y."/>
            <person name="Zhan W."/>
            <person name="Jiang J."/>
            <person name="Wang Q."/>
            <person name="Zhang B."/>
            <person name="Ji P."/>
            <person name="Sakyi L.B."/>
            <person name="Cui X."/>
            <person name="Yuan T."/>
            <person name="Jiang B."/>
            <person name="Yang W."/>
            <person name="Lam T.T.-Y."/>
            <person name="Chang Q."/>
            <person name="Ding S."/>
            <person name="Wang X."/>
            <person name="Zhu J."/>
            <person name="Ruan X."/>
            <person name="Zhao L."/>
            <person name="Wei J."/>
            <person name="Que T."/>
            <person name="Du C."/>
            <person name="Cheng J."/>
            <person name="Dai P."/>
            <person name="Han X."/>
            <person name="Huang E."/>
            <person name="Gao Y."/>
            <person name="Liu J."/>
            <person name="Shao H."/>
            <person name="Ye R."/>
            <person name="Li L."/>
            <person name="Wei W."/>
            <person name="Wang X."/>
            <person name="Wang C."/>
            <person name="Yang T."/>
            <person name="Huo Q."/>
            <person name="Li W."/>
            <person name="Guo W."/>
            <person name="Chen H."/>
            <person name="Zhou L."/>
            <person name="Ni X."/>
            <person name="Tian J."/>
            <person name="Zhou Y."/>
            <person name="Sheng Y."/>
            <person name="Liu T."/>
            <person name="Pan Y."/>
            <person name="Xia L."/>
            <person name="Li J."/>
            <person name="Zhao F."/>
            <person name="Cao W."/>
        </authorList>
    </citation>
    <scope>NUCLEOTIDE SEQUENCE</scope>
    <source>
        <strain evidence="1">Hyas-2018</strain>
    </source>
</reference>
<keyword evidence="2" id="KW-1185">Reference proteome</keyword>
<accession>A0ACB7SCK9</accession>
<name>A0ACB7SCK9_HYAAI</name>
<sequence>MNGPSLRAGSHKRVVISTGSPPRRSATQPYHASASAVVAEAAAAEGRSKSDARVSFVPARRLTPLQPRCGARRRADRDRNRRREARARCCAVPPPPMIRAPVVASAAGRRISDRLRSGKRQSSLREPARHSSARDDGRSLD</sequence>
<proteinExistence type="predicted"/>
<protein>
    <submittedName>
        <fullName evidence="1">Uncharacterized protein</fullName>
    </submittedName>
</protein>
<dbReference type="Proteomes" id="UP000821845">
    <property type="component" value="Chromosome 4"/>
</dbReference>
<evidence type="ECO:0000313" key="1">
    <source>
        <dbReference type="EMBL" id="KAH6932912.1"/>
    </source>
</evidence>
<gene>
    <name evidence="1" type="ORF">HPB50_010678</name>
</gene>
<comment type="caution">
    <text evidence="1">The sequence shown here is derived from an EMBL/GenBank/DDBJ whole genome shotgun (WGS) entry which is preliminary data.</text>
</comment>
<dbReference type="EMBL" id="CM023484">
    <property type="protein sequence ID" value="KAH6932912.1"/>
    <property type="molecule type" value="Genomic_DNA"/>
</dbReference>